<dbReference type="SUPFAM" id="SSF56815">
    <property type="entry name" value="Sec1/munc18-like (SM) proteins"/>
    <property type="match status" value="1"/>
</dbReference>
<dbReference type="JaponicusDB" id="SJAG_01697">
    <property type="gene designation" value="sec1"/>
</dbReference>
<evidence type="ECO:0000313" key="4">
    <source>
        <dbReference type="JaponicusDB" id="SJAG_01697"/>
    </source>
</evidence>
<dbReference type="eggNOG" id="KOG1300">
    <property type="taxonomic scope" value="Eukaryota"/>
</dbReference>
<dbReference type="PANTHER" id="PTHR11679">
    <property type="entry name" value="VESICLE PROTEIN SORTING-ASSOCIATED"/>
    <property type="match status" value="1"/>
</dbReference>
<dbReference type="PIRSF" id="PIRSF005715">
    <property type="entry name" value="VPS45_Sec1"/>
    <property type="match status" value="1"/>
</dbReference>
<dbReference type="Pfam" id="PF00995">
    <property type="entry name" value="Sec1"/>
    <property type="match status" value="1"/>
</dbReference>
<dbReference type="GO" id="GO:0019905">
    <property type="term" value="F:syntaxin binding"/>
    <property type="evidence" value="ECO:0000318"/>
    <property type="project" value="GO_Central"/>
</dbReference>
<dbReference type="EMBL" id="KE651168">
    <property type="protein sequence ID" value="EEB06649.1"/>
    <property type="molecule type" value="Genomic_DNA"/>
</dbReference>
<dbReference type="GO" id="GO:0006886">
    <property type="term" value="P:intracellular protein transport"/>
    <property type="evidence" value="ECO:0000318"/>
    <property type="project" value="GO_Central"/>
</dbReference>
<dbReference type="InterPro" id="IPR043154">
    <property type="entry name" value="Sec-1-like_dom1"/>
</dbReference>
<dbReference type="GO" id="GO:0006904">
    <property type="term" value="P:vesicle docking involved in exocytosis"/>
    <property type="evidence" value="ECO:0000318"/>
    <property type="project" value="GO_Central"/>
</dbReference>
<dbReference type="Gene3D" id="3.40.50.1910">
    <property type="match status" value="1"/>
</dbReference>
<evidence type="ECO:0000256" key="2">
    <source>
        <dbReference type="SAM" id="MobiDB-lite"/>
    </source>
</evidence>
<dbReference type="InterPro" id="IPR036045">
    <property type="entry name" value="Sec1-like_sf"/>
</dbReference>
<keyword evidence="5" id="KW-1185">Reference proteome</keyword>
<dbReference type="Proteomes" id="UP000001744">
    <property type="component" value="Unassembled WGS sequence"/>
</dbReference>
<evidence type="ECO:0000313" key="5">
    <source>
        <dbReference type="Proteomes" id="UP000001744"/>
    </source>
</evidence>
<dbReference type="Gene3D" id="1.25.40.60">
    <property type="match status" value="1"/>
</dbReference>
<organism evidence="3 5">
    <name type="scientific">Schizosaccharomyces japonicus (strain yFS275 / FY16936)</name>
    <name type="common">Fission yeast</name>
    <dbReference type="NCBI Taxonomy" id="402676"/>
    <lineage>
        <taxon>Eukaryota</taxon>
        <taxon>Fungi</taxon>
        <taxon>Dikarya</taxon>
        <taxon>Ascomycota</taxon>
        <taxon>Taphrinomycotina</taxon>
        <taxon>Schizosaccharomycetes</taxon>
        <taxon>Schizosaccharomycetales</taxon>
        <taxon>Schizosaccharomycetaceae</taxon>
        <taxon>Schizosaccharomyces</taxon>
    </lineage>
</organism>
<dbReference type="InterPro" id="IPR043127">
    <property type="entry name" value="Sec-1-like_dom3a"/>
</dbReference>
<reference evidence="3 5" key="1">
    <citation type="journal article" date="2011" name="Science">
        <title>Comparative functional genomics of the fission yeasts.</title>
        <authorList>
            <person name="Rhind N."/>
            <person name="Chen Z."/>
            <person name="Yassour M."/>
            <person name="Thompson D.A."/>
            <person name="Haas B.J."/>
            <person name="Habib N."/>
            <person name="Wapinski I."/>
            <person name="Roy S."/>
            <person name="Lin M.F."/>
            <person name="Heiman D.I."/>
            <person name="Young S.K."/>
            <person name="Furuya K."/>
            <person name="Guo Y."/>
            <person name="Pidoux A."/>
            <person name="Chen H.M."/>
            <person name="Robbertse B."/>
            <person name="Goldberg J.M."/>
            <person name="Aoki K."/>
            <person name="Bayne E.H."/>
            <person name="Berlin A.M."/>
            <person name="Desjardins C.A."/>
            <person name="Dobbs E."/>
            <person name="Dukaj L."/>
            <person name="Fan L."/>
            <person name="FitzGerald M.G."/>
            <person name="French C."/>
            <person name="Gujja S."/>
            <person name="Hansen K."/>
            <person name="Keifenheim D."/>
            <person name="Levin J.Z."/>
            <person name="Mosher R.A."/>
            <person name="Mueller C.A."/>
            <person name="Pfiffner J."/>
            <person name="Priest M."/>
            <person name="Russ C."/>
            <person name="Smialowska A."/>
            <person name="Swoboda P."/>
            <person name="Sykes S.M."/>
            <person name="Vaughn M."/>
            <person name="Vengrova S."/>
            <person name="Yoder R."/>
            <person name="Zeng Q."/>
            <person name="Allshire R."/>
            <person name="Baulcombe D."/>
            <person name="Birren B.W."/>
            <person name="Brown W."/>
            <person name="Ekwall K."/>
            <person name="Kellis M."/>
            <person name="Leatherwood J."/>
            <person name="Levin H."/>
            <person name="Margalit H."/>
            <person name="Martienssen R."/>
            <person name="Nieduszynski C.A."/>
            <person name="Spatafora J.W."/>
            <person name="Friedman N."/>
            <person name="Dalgaard J.Z."/>
            <person name="Baumann P."/>
            <person name="Niki H."/>
            <person name="Regev A."/>
            <person name="Nusbaum C."/>
        </authorList>
    </citation>
    <scope>NUCLEOTIDE SEQUENCE [LARGE SCALE GENOMIC DNA]</scope>
    <source>
        <strain evidence="5">yFS275 / FY16936</strain>
    </source>
</reference>
<feature type="compositionally biased region" description="Basic residues" evidence="2">
    <location>
        <begin position="695"/>
        <end position="704"/>
    </location>
</feature>
<feature type="compositionally biased region" description="Basic and acidic residues" evidence="2">
    <location>
        <begin position="651"/>
        <end position="673"/>
    </location>
</feature>
<comment type="similarity">
    <text evidence="1">Belongs to the STXBP/unc-18/SEC1 family.</text>
</comment>
<dbReference type="VEuPathDB" id="FungiDB:SJAG_01697"/>
<dbReference type="Gene3D" id="3.90.830.10">
    <property type="entry name" value="Syntaxin Binding Protein 1, Chain A, domain 2"/>
    <property type="match status" value="1"/>
</dbReference>
<dbReference type="RefSeq" id="XP_002172942.1">
    <property type="nucleotide sequence ID" value="XM_002172906.2"/>
</dbReference>
<gene>
    <name evidence="4" type="primary">sec1</name>
    <name evidence="3" type="ORF">SJAG_01697</name>
</gene>
<evidence type="ECO:0000313" key="3">
    <source>
        <dbReference type="EMBL" id="EEB06649.1"/>
    </source>
</evidence>
<dbReference type="AlphaFoldDB" id="B6JYN1"/>
<dbReference type="Gene3D" id="3.40.50.2060">
    <property type="match status" value="1"/>
</dbReference>
<proteinExistence type="inferred from homology"/>
<evidence type="ECO:0000256" key="1">
    <source>
        <dbReference type="ARBA" id="ARBA00009884"/>
    </source>
</evidence>
<dbReference type="GO" id="GO:0016192">
    <property type="term" value="P:vesicle-mediated transport"/>
    <property type="evidence" value="ECO:0000318"/>
    <property type="project" value="GO_Central"/>
</dbReference>
<protein>
    <submittedName>
        <fullName evidence="3">SNARE binding protein Sec1</fullName>
    </submittedName>
</protein>
<accession>B6JYN1</accession>
<dbReference type="InterPro" id="IPR027482">
    <property type="entry name" value="Sec1-like_dom2"/>
</dbReference>
<feature type="region of interest" description="Disordered" evidence="2">
    <location>
        <begin position="623"/>
        <end position="704"/>
    </location>
</feature>
<dbReference type="GO" id="GO:0005628">
    <property type="term" value="C:prospore membrane"/>
    <property type="evidence" value="ECO:0007669"/>
    <property type="project" value="EnsemblFungi"/>
</dbReference>
<dbReference type="OMA" id="PFTRPHT"/>
<dbReference type="OrthoDB" id="2228at2759"/>
<name>B6JYN1_SCHJY</name>
<dbReference type="GO" id="GO:0005886">
    <property type="term" value="C:plasma membrane"/>
    <property type="evidence" value="ECO:0000318"/>
    <property type="project" value="GO_Central"/>
</dbReference>
<dbReference type="InterPro" id="IPR001619">
    <property type="entry name" value="Sec1-like"/>
</dbReference>
<dbReference type="HOGENOM" id="CLU_009210_1_0_1"/>
<dbReference type="GeneID" id="7049861"/>
<sequence length="704" mass="81400">MSLIEIQKELFLKKINSVVPDKWKTLVVDRRTAAIINHLFSIHSLLEKKITAIEILENVRTPNSSFDVLYILEARDELIDCILKDDMHPKKYPGIYVSFVNEAERRFFDKLQNSSVADRLKCVDILHLNFMAVEKQVFEVRDRFSSMRLYHPSCSTLVRQELSDTAKDILSVCLSLRILPTIRCYYPKDARHDSKTMSFLLARMLQDHIVEYLREHPDYLYSSTKTVCFIADRSLDTFSPFLHEFTYQAMVHDLLKSKNGKYEFTIEGPNGKETCEGSLSDDDPIYCSIRHLHMRDAIEKLMVDFNKFCQEHTLFIDKSHATSLNDMRTMLADLSEFQETRDAFSLHLSLAQDCMSMFDKKKLAAVASIEQDLATGRDTEGKTPRSVLQAMVPLLDEPFMSAEDKTRLLALYIMFRDGVISQDFDRLIRHANIPGRYVTFLRNLEHLGARIIKSNLSEKSLKRKHTAVYTEANETTYELSRFIPRLKQVVQELLEDKLDEDLFPIIYTPETGNGRLGRNGPTTLRSSRPSWTRARTQVHTTQRDNCLVFIAGGLTYSEVRSCYELSDSFEKNVYIGSTMCRTPCEWMDFFSRITLPKEEVRLFDEQTKNIPCLQAPIAESPVSSPLGLEVSRKPLPASRPFDSLESSSKPKTKEEKKREKKKEKEREKKEKEKSKGKHKKLDFFSSSKDKSKSDGHKKKHFGVF</sequence>
<dbReference type="STRING" id="402676.B6JYN1"/>